<reference evidence="10" key="1">
    <citation type="submission" date="2023-03" db="EMBL/GenBank/DDBJ databases">
        <title>Massive genome expansion in bonnet fungi (Mycena s.s.) driven by repeated elements and novel gene families across ecological guilds.</title>
        <authorList>
            <consortium name="Lawrence Berkeley National Laboratory"/>
            <person name="Harder C.B."/>
            <person name="Miyauchi S."/>
            <person name="Viragh M."/>
            <person name="Kuo A."/>
            <person name="Thoen E."/>
            <person name="Andreopoulos B."/>
            <person name="Lu D."/>
            <person name="Skrede I."/>
            <person name="Drula E."/>
            <person name="Henrissat B."/>
            <person name="Morin E."/>
            <person name="Kohler A."/>
            <person name="Barry K."/>
            <person name="LaButti K."/>
            <person name="Morin E."/>
            <person name="Salamov A."/>
            <person name="Lipzen A."/>
            <person name="Mereny Z."/>
            <person name="Hegedus B."/>
            <person name="Baldrian P."/>
            <person name="Stursova M."/>
            <person name="Weitz H."/>
            <person name="Taylor A."/>
            <person name="Grigoriev I.V."/>
            <person name="Nagy L.G."/>
            <person name="Martin F."/>
            <person name="Kauserud H."/>
        </authorList>
    </citation>
    <scope>NUCLEOTIDE SEQUENCE</scope>
    <source>
        <strain evidence="10">CBHHK067</strain>
    </source>
</reference>
<dbReference type="InterPro" id="IPR050391">
    <property type="entry name" value="Mito_Metabolite_Transporter"/>
</dbReference>
<evidence type="ECO:0000256" key="9">
    <source>
        <dbReference type="RuleBase" id="RU000488"/>
    </source>
</evidence>
<dbReference type="GO" id="GO:0016020">
    <property type="term" value="C:membrane"/>
    <property type="evidence" value="ECO:0007669"/>
    <property type="project" value="UniProtKB-SubCell"/>
</dbReference>
<evidence type="ECO:0000313" key="10">
    <source>
        <dbReference type="EMBL" id="KAJ7693542.1"/>
    </source>
</evidence>
<dbReference type="AlphaFoldDB" id="A0AAD7GKN9"/>
<accession>A0AAD7GKN9</accession>
<dbReference type="PANTHER" id="PTHR45618">
    <property type="entry name" value="MITOCHONDRIAL DICARBOXYLATE CARRIER-RELATED"/>
    <property type="match status" value="1"/>
</dbReference>
<comment type="subcellular location">
    <subcellularLocation>
        <location evidence="1">Membrane</location>
        <topology evidence="1">Multi-pass membrane protein</topology>
    </subcellularLocation>
</comment>
<evidence type="ECO:0000256" key="8">
    <source>
        <dbReference type="PROSITE-ProRule" id="PRU00282"/>
    </source>
</evidence>
<feature type="repeat" description="Solcar" evidence="8">
    <location>
        <begin position="249"/>
        <end position="332"/>
    </location>
</feature>
<dbReference type="SUPFAM" id="SSF103506">
    <property type="entry name" value="Mitochondrial carrier"/>
    <property type="match status" value="1"/>
</dbReference>
<keyword evidence="3 9" id="KW-0813">Transport</keyword>
<protein>
    <submittedName>
        <fullName evidence="10">Mitochondrial carrier</fullName>
    </submittedName>
</protein>
<keyword evidence="7 8" id="KW-0472">Membrane</keyword>
<evidence type="ECO:0000256" key="5">
    <source>
        <dbReference type="ARBA" id="ARBA00022737"/>
    </source>
</evidence>
<keyword evidence="11" id="KW-1185">Reference proteome</keyword>
<evidence type="ECO:0000256" key="4">
    <source>
        <dbReference type="ARBA" id="ARBA00022692"/>
    </source>
</evidence>
<dbReference type="InterPro" id="IPR023395">
    <property type="entry name" value="MCP_dom_sf"/>
</dbReference>
<dbReference type="EMBL" id="JARKIE010000045">
    <property type="protein sequence ID" value="KAJ7693542.1"/>
    <property type="molecule type" value="Genomic_DNA"/>
</dbReference>
<evidence type="ECO:0000256" key="6">
    <source>
        <dbReference type="ARBA" id="ARBA00022989"/>
    </source>
</evidence>
<dbReference type="PROSITE" id="PS50920">
    <property type="entry name" value="SOLCAR"/>
    <property type="match status" value="3"/>
</dbReference>
<dbReference type="Gene3D" id="1.50.40.10">
    <property type="entry name" value="Mitochondrial carrier domain"/>
    <property type="match status" value="1"/>
</dbReference>
<keyword evidence="4 8" id="KW-0812">Transmembrane</keyword>
<evidence type="ECO:0000256" key="1">
    <source>
        <dbReference type="ARBA" id="ARBA00004141"/>
    </source>
</evidence>
<keyword evidence="6" id="KW-1133">Transmembrane helix</keyword>
<comment type="similarity">
    <text evidence="2 9">Belongs to the mitochondrial carrier (TC 2.A.29) family.</text>
</comment>
<dbReference type="InterPro" id="IPR018108">
    <property type="entry name" value="MCP_transmembrane"/>
</dbReference>
<organism evidence="10 11">
    <name type="scientific">Mycena rosella</name>
    <name type="common">Pink bonnet</name>
    <name type="synonym">Agaricus rosellus</name>
    <dbReference type="NCBI Taxonomy" id="1033263"/>
    <lineage>
        <taxon>Eukaryota</taxon>
        <taxon>Fungi</taxon>
        <taxon>Dikarya</taxon>
        <taxon>Basidiomycota</taxon>
        <taxon>Agaricomycotina</taxon>
        <taxon>Agaricomycetes</taxon>
        <taxon>Agaricomycetidae</taxon>
        <taxon>Agaricales</taxon>
        <taxon>Marasmiineae</taxon>
        <taxon>Mycenaceae</taxon>
        <taxon>Mycena</taxon>
    </lineage>
</organism>
<sequence length="338" mass="37080">MCKRRQWPRIKLQSRPTGYISVFSQNQISSVSGAGCLPPLEEERFQMPNSSYPFWLGGVAASMASSFTHPLDFAKVRMQTTETAPGVKKPSILTVLRTSVEQSGIRSVYTGLTASWMRQMSYSLVRLGTYEELKSRMSRDGPPSTLGLIAAASFAGGLGGIVGNPADIILVRMTSDSMRPPEKRYGYSNAVTGLFNLAKEEGIRGLCRGLGTNTTRAVLMNASQVGSYDYFKATLLRYSGPVFNYQMKDNLLLHVSASLLAGTFATTVCSPADVMRTRIMSSTSNASLIHVLTSSIREEGARVLFKGWTPAFMRLGPNTVLLFVFFEQLKKGWKSMTV</sequence>
<proteinExistence type="inferred from homology"/>
<evidence type="ECO:0000313" key="11">
    <source>
        <dbReference type="Proteomes" id="UP001221757"/>
    </source>
</evidence>
<dbReference type="Proteomes" id="UP001221757">
    <property type="component" value="Unassembled WGS sequence"/>
</dbReference>
<keyword evidence="5" id="KW-0677">Repeat</keyword>
<gene>
    <name evidence="10" type="ORF">B0H17DRAFT_1058909</name>
</gene>
<evidence type="ECO:0000256" key="7">
    <source>
        <dbReference type="ARBA" id="ARBA00023136"/>
    </source>
</evidence>
<feature type="repeat" description="Solcar" evidence="8">
    <location>
        <begin position="143"/>
        <end position="234"/>
    </location>
</feature>
<name>A0AAD7GKN9_MYCRO</name>
<feature type="repeat" description="Solcar" evidence="8">
    <location>
        <begin position="48"/>
        <end position="136"/>
    </location>
</feature>
<evidence type="ECO:0000256" key="2">
    <source>
        <dbReference type="ARBA" id="ARBA00006375"/>
    </source>
</evidence>
<evidence type="ECO:0000256" key="3">
    <source>
        <dbReference type="ARBA" id="ARBA00022448"/>
    </source>
</evidence>
<dbReference type="Pfam" id="PF00153">
    <property type="entry name" value="Mito_carr"/>
    <property type="match status" value="3"/>
</dbReference>
<comment type="caution">
    <text evidence="10">The sequence shown here is derived from an EMBL/GenBank/DDBJ whole genome shotgun (WGS) entry which is preliminary data.</text>
</comment>